<gene>
    <name evidence="1" type="ORF">FG051_05530</name>
</gene>
<dbReference type="RefSeq" id="WP_057815974.1">
    <property type="nucleotide sequence ID" value="NZ_CP040736.1"/>
</dbReference>
<proteinExistence type="predicted"/>
<dbReference type="STRING" id="1423818.FC88_GL001792"/>
<sequence length="219" mass="24168">MLNIFVGGSGATTSFIVDGSELSHWGVSVNNFNVITVTKTGEAKFVKRVYGAKSATVTFQTYHYNCEELENLGYYLENAVQLFRNAEGPTDSINILGHSNVGNAIVRWLETYTPNYINEIVTAATPYNGKAVTVKQTGFVKEVMADKDRIKYNSVHVFVARDDRYNTFPSTIANDGTIAEDSALCGSLVFPGSVTVCNNQNHGTIMWSPEVINVVKKWF</sequence>
<protein>
    <recommendedName>
        <fullName evidence="3">Alpha/beta hydrolase</fullName>
    </recommendedName>
</protein>
<dbReference type="KEGG" id="lft:FG051_05530"/>
<reference evidence="1 2" key="1">
    <citation type="submission" date="2019-05" db="EMBL/GenBank/DDBJ databases">
        <title>Genome Sequence of Lactobacillus futsaii Y97, a Potential Probiotic Strain Isolated from the Futsai of Taiwan.</title>
        <authorList>
            <person name="Du X."/>
        </authorList>
    </citation>
    <scope>NUCLEOTIDE SEQUENCE [LARGE SCALE GENOMIC DNA]</scope>
    <source>
        <strain evidence="1 2">Y97</strain>
    </source>
</reference>
<dbReference type="SUPFAM" id="SSF53474">
    <property type="entry name" value="alpha/beta-Hydrolases"/>
    <property type="match status" value="1"/>
</dbReference>
<dbReference type="AlphaFoldDB" id="A0A5B7T364"/>
<evidence type="ECO:0008006" key="3">
    <source>
        <dbReference type="Google" id="ProtNLM"/>
    </source>
</evidence>
<dbReference type="Gene3D" id="3.40.50.1820">
    <property type="entry name" value="alpha/beta hydrolase"/>
    <property type="match status" value="1"/>
</dbReference>
<accession>A0A5B7T364</accession>
<evidence type="ECO:0000313" key="2">
    <source>
        <dbReference type="Proteomes" id="UP000310673"/>
    </source>
</evidence>
<evidence type="ECO:0000313" key="1">
    <source>
        <dbReference type="EMBL" id="QCX24601.1"/>
    </source>
</evidence>
<dbReference type="EMBL" id="CP040736">
    <property type="protein sequence ID" value="QCX24601.1"/>
    <property type="molecule type" value="Genomic_DNA"/>
</dbReference>
<name>A0A5B7T364_9LACO</name>
<organism evidence="1 2">
    <name type="scientific">Companilactobacillus futsaii</name>
    <dbReference type="NCBI Taxonomy" id="938155"/>
    <lineage>
        <taxon>Bacteria</taxon>
        <taxon>Bacillati</taxon>
        <taxon>Bacillota</taxon>
        <taxon>Bacilli</taxon>
        <taxon>Lactobacillales</taxon>
        <taxon>Lactobacillaceae</taxon>
        <taxon>Companilactobacillus</taxon>
    </lineage>
</organism>
<dbReference type="InterPro" id="IPR029058">
    <property type="entry name" value="AB_hydrolase_fold"/>
</dbReference>
<dbReference type="Proteomes" id="UP000310673">
    <property type="component" value="Chromosome"/>
</dbReference>